<evidence type="ECO:0000313" key="1">
    <source>
        <dbReference type="EMBL" id="EYR63935.1"/>
    </source>
</evidence>
<evidence type="ECO:0000313" key="2">
    <source>
        <dbReference type="Proteomes" id="UP000019753"/>
    </source>
</evidence>
<dbReference type="RefSeq" id="WP_052022534.1">
    <property type="nucleotide sequence ID" value="NZ_AXCW01000059.1"/>
</dbReference>
<name>A0A021VV74_9CELL</name>
<dbReference type="AlphaFoldDB" id="A0A021VV74"/>
<proteinExistence type="predicted"/>
<accession>A0A021VV74</accession>
<dbReference type="Proteomes" id="UP000019753">
    <property type="component" value="Unassembled WGS sequence"/>
</dbReference>
<gene>
    <name evidence="1" type="ORF">N866_17050</name>
</gene>
<protein>
    <submittedName>
        <fullName evidence="1">Uncharacterized protein</fullName>
    </submittedName>
</protein>
<organism evidence="1 2">
    <name type="scientific">Actinotalea ferrariae CF5-4</name>
    <dbReference type="NCBI Taxonomy" id="948458"/>
    <lineage>
        <taxon>Bacteria</taxon>
        <taxon>Bacillati</taxon>
        <taxon>Actinomycetota</taxon>
        <taxon>Actinomycetes</taxon>
        <taxon>Micrococcales</taxon>
        <taxon>Cellulomonadaceae</taxon>
        <taxon>Actinotalea</taxon>
    </lineage>
</organism>
<comment type="caution">
    <text evidence="1">The sequence shown here is derived from an EMBL/GenBank/DDBJ whole genome shotgun (WGS) entry which is preliminary data.</text>
</comment>
<sequence>MALAQAQGAGPVGPAVDPRAARRALRAERAQLAHWRRLLRARLDLAVAGLAPPEHLGSFTWEVLPDAAVLLPRTHELSEAVRVAEDVDVVDLLTRLRRLDRMLSRYADQLDGAIEETTQELLTEQAAAPRGANRAGDAR</sequence>
<reference evidence="1 2" key="1">
    <citation type="submission" date="2014-01" db="EMBL/GenBank/DDBJ databases">
        <title>Actinotalea ferrariae CF5-4.</title>
        <authorList>
            <person name="Chen F."/>
            <person name="Li Y."/>
            <person name="Wang G."/>
        </authorList>
    </citation>
    <scope>NUCLEOTIDE SEQUENCE [LARGE SCALE GENOMIC DNA]</scope>
    <source>
        <strain evidence="1 2">CF5-4</strain>
    </source>
</reference>
<keyword evidence="2" id="KW-1185">Reference proteome</keyword>
<dbReference type="EMBL" id="AXCW01000059">
    <property type="protein sequence ID" value="EYR63935.1"/>
    <property type="molecule type" value="Genomic_DNA"/>
</dbReference>